<proteinExistence type="predicted"/>
<protein>
    <submittedName>
        <fullName evidence="1">Uncharacterized protein</fullName>
    </submittedName>
</protein>
<accession>A0A6J5NPE5</accession>
<name>A0A6J5NPE5_9CAUD</name>
<dbReference type="EMBL" id="LR796687">
    <property type="protein sequence ID" value="CAB4159626.1"/>
    <property type="molecule type" value="Genomic_DNA"/>
</dbReference>
<gene>
    <name evidence="1" type="ORF">UFOVP715_52</name>
</gene>
<evidence type="ECO:0000313" key="1">
    <source>
        <dbReference type="EMBL" id="CAB4159626.1"/>
    </source>
</evidence>
<organism evidence="1">
    <name type="scientific">uncultured Caudovirales phage</name>
    <dbReference type="NCBI Taxonomy" id="2100421"/>
    <lineage>
        <taxon>Viruses</taxon>
        <taxon>Duplodnaviria</taxon>
        <taxon>Heunggongvirae</taxon>
        <taxon>Uroviricota</taxon>
        <taxon>Caudoviricetes</taxon>
        <taxon>Peduoviridae</taxon>
        <taxon>Maltschvirus</taxon>
        <taxon>Maltschvirus maltsch</taxon>
    </lineage>
</organism>
<reference evidence="1" key="1">
    <citation type="submission" date="2020-04" db="EMBL/GenBank/DDBJ databases">
        <authorList>
            <person name="Chiriac C."/>
            <person name="Salcher M."/>
            <person name="Ghai R."/>
            <person name="Kavagutti S V."/>
        </authorList>
    </citation>
    <scope>NUCLEOTIDE SEQUENCE</scope>
</reference>
<sequence length="100" mass="11061">MLTLNDIDTIECDEEASELDYYLSIQRAINSGMWGLQGSYGRSMMDAIRSGYCMLGAKSARDYYGNGIPSRNDVQPGTKGSKDFVIDAMGVEWANEMENA</sequence>